<feature type="domain" description="SP-RING-type" evidence="6">
    <location>
        <begin position="479"/>
        <end position="565"/>
    </location>
</feature>
<keyword evidence="3" id="KW-0862">Zinc</keyword>
<feature type="compositionally biased region" description="Basic residues" evidence="5">
    <location>
        <begin position="656"/>
        <end position="666"/>
    </location>
</feature>
<keyword evidence="1" id="KW-0479">Metal-binding</keyword>
<reference evidence="8" key="2">
    <citation type="submission" date="2009-11" db="EMBL/GenBank/DDBJ databases">
        <title>The Genome Sequence of Allomyces macrogynus strain ATCC 38327.</title>
        <authorList>
            <consortium name="The Broad Institute Genome Sequencing Platform"/>
            <person name="Russ C."/>
            <person name="Cuomo C."/>
            <person name="Shea T."/>
            <person name="Young S.K."/>
            <person name="Zeng Q."/>
            <person name="Koehrsen M."/>
            <person name="Haas B."/>
            <person name="Borodovsky M."/>
            <person name="Guigo R."/>
            <person name="Alvarado L."/>
            <person name="Berlin A."/>
            <person name="Borenstein D."/>
            <person name="Chen Z."/>
            <person name="Engels R."/>
            <person name="Freedman E."/>
            <person name="Gellesch M."/>
            <person name="Goldberg J."/>
            <person name="Griggs A."/>
            <person name="Gujja S."/>
            <person name="Heiman D."/>
            <person name="Hepburn T."/>
            <person name="Howarth C."/>
            <person name="Jen D."/>
            <person name="Larson L."/>
            <person name="Lewis B."/>
            <person name="Mehta T."/>
            <person name="Park D."/>
            <person name="Pearson M."/>
            <person name="Roberts A."/>
            <person name="Saif S."/>
            <person name="Shenoy N."/>
            <person name="Sisk P."/>
            <person name="Stolte C."/>
            <person name="Sykes S."/>
            <person name="Walk T."/>
            <person name="White J."/>
            <person name="Yandava C."/>
            <person name="Burger G."/>
            <person name="Gray M.W."/>
            <person name="Holland P.W.H."/>
            <person name="King N."/>
            <person name="Lang F.B.F."/>
            <person name="Roger A.J."/>
            <person name="Ruiz-Trillo I."/>
            <person name="Lander E."/>
            <person name="Nusbaum C."/>
        </authorList>
    </citation>
    <scope>NUCLEOTIDE SEQUENCE [LARGE SCALE GENOMIC DNA]</scope>
    <source>
        <strain evidence="8">ATCC 38327</strain>
    </source>
</reference>
<dbReference type="GO" id="GO:0000785">
    <property type="term" value="C:chromatin"/>
    <property type="evidence" value="ECO:0007669"/>
    <property type="project" value="TreeGrafter"/>
</dbReference>
<evidence type="ECO:0000256" key="2">
    <source>
        <dbReference type="ARBA" id="ARBA00022771"/>
    </source>
</evidence>
<dbReference type="GO" id="GO:0016925">
    <property type="term" value="P:protein sumoylation"/>
    <property type="evidence" value="ECO:0007669"/>
    <property type="project" value="TreeGrafter"/>
</dbReference>
<sequence>MSAERAPAPAAPRTPPSTPSSSRASQPAAGPYSLKWFHARLHDVSNSHLDYLCAKLGLASVSAPAPTSCQLLQLYFGDLARQRSPNLRFILSITNSTLQDCPTWTPWTEAMIPSVADALVKEQHGSRTPATSIPGARPPTAPPTTPAVTPSHAAPTPTATSSSRNRLPGAPATASSRAAPPPASASSSRALLTARTALLPGLDRTKHAKRKLGSSSSSSSPSSSQPSSKRSRRTIAPASNAPPTSPVPESGWIGGGPPTLKTPVASPRAVAAAKSAANSTASLAPIATAWGPLPWTSINWRIQPFFSVVKVVAGTTLAGDQRDPIAIEVHFSDATRDLIGPDSRVVLLTTHLNAAFLSQYQVQDKPCGALVETRTIEWVEVDGGQRKFNPNFVGKLGAFPDRSNPIDLTSLVDPKAARQSIRIKVQHECSIDDPVPACPFVVAVAVVKKVAVEDVVAALDNRAVSVEARVAELRKVTETDEDLVETSATVSLRDPLTCARITSPARCRATKHVECFDAATFFSANEASPSWRCPICTARLGTFPMLTVDAAPDVPTALRNHLDEGNLAYLVGWNPLDAVMLDMHFAEMLTSAPPGADGMKLDLSTGKWSALESVVVEASPEAQRSVPAATSDDDDDEIECVEVRMSTPPVPEPSRPRRRRRRRRRPAAPVVDLTMDSSEDEDPVHEEDPVEDGLVDEVGDGDEPMDDTYE</sequence>
<gene>
    <name evidence="7" type="ORF">AMAG_17253</name>
</gene>
<feature type="compositionally biased region" description="Acidic residues" evidence="5">
    <location>
        <begin position="677"/>
        <end position="710"/>
    </location>
</feature>
<evidence type="ECO:0000256" key="4">
    <source>
        <dbReference type="PROSITE-ProRule" id="PRU00452"/>
    </source>
</evidence>
<dbReference type="OMA" id="TCARITS"/>
<keyword evidence="2 4" id="KW-0863">Zinc-finger</keyword>
<name>A0A0L0TEI0_ALLM3</name>
<feature type="compositionally biased region" description="Low complexity" evidence="5">
    <location>
        <begin position="146"/>
        <end position="202"/>
    </location>
</feature>
<reference evidence="7 8" key="1">
    <citation type="submission" date="2009-11" db="EMBL/GenBank/DDBJ databases">
        <title>Annotation of Allomyces macrogynus ATCC 38327.</title>
        <authorList>
            <consortium name="The Broad Institute Genome Sequencing Platform"/>
            <person name="Russ C."/>
            <person name="Cuomo C."/>
            <person name="Burger G."/>
            <person name="Gray M.W."/>
            <person name="Holland P.W.H."/>
            <person name="King N."/>
            <person name="Lang F.B.F."/>
            <person name="Roger A.J."/>
            <person name="Ruiz-Trillo I."/>
            <person name="Young S.K."/>
            <person name="Zeng Q."/>
            <person name="Gargeya S."/>
            <person name="Fitzgerald M."/>
            <person name="Haas B."/>
            <person name="Abouelleil A."/>
            <person name="Alvarado L."/>
            <person name="Arachchi H.M."/>
            <person name="Berlin A."/>
            <person name="Chapman S.B."/>
            <person name="Gearin G."/>
            <person name="Goldberg J."/>
            <person name="Griggs A."/>
            <person name="Gujja S."/>
            <person name="Hansen M."/>
            <person name="Heiman D."/>
            <person name="Howarth C."/>
            <person name="Larimer J."/>
            <person name="Lui A."/>
            <person name="MacDonald P.J.P."/>
            <person name="McCowen C."/>
            <person name="Montmayeur A."/>
            <person name="Murphy C."/>
            <person name="Neiman D."/>
            <person name="Pearson M."/>
            <person name="Priest M."/>
            <person name="Roberts A."/>
            <person name="Saif S."/>
            <person name="Shea T."/>
            <person name="Sisk P."/>
            <person name="Stolte C."/>
            <person name="Sykes S."/>
            <person name="Wortman J."/>
            <person name="Nusbaum C."/>
            <person name="Birren B."/>
        </authorList>
    </citation>
    <scope>NUCLEOTIDE SEQUENCE [LARGE SCALE GENOMIC DNA]</scope>
    <source>
        <strain evidence="7 8">ATCC 38327</strain>
    </source>
</reference>
<dbReference type="PANTHER" id="PTHR10782:SF4">
    <property type="entry name" value="TONALLI, ISOFORM E"/>
    <property type="match status" value="1"/>
</dbReference>
<feature type="compositionally biased region" description="Pro residues" evidence="5">
    <location>
        <begin position="9"/>
        <end position="18"/>
    </location>
</feature>
<dbReference type="VEuPathDB" id="FungiDB:AMAG_17253"/>
<feature type="region of interest" description="Disordered" evidence="5">
    <location>
        <begin position="1"/>
        <end position="27"/>
    </location>
</feature>
<dbReference type="InterPro" id="IPR004181">
    <property type="entry name" value="Znf_MIZ"/>
</dbReference>
<protein>
    <recommendedName>
        <fullName evidence="6">SP-RING-type domain-containing protein</fullName>
    </recommendedName>
</protein>
<proteinExistence type="predicted"/>
<feature type="compositionally biased region" description="Pro residues" evidence="5">
    <location>
        <begin position="136"/>
        <end position="145"/>
    </location>
</feature>
<accession>A0A0L0TEI0</accession>
<dbReference type="PANTHER" id="PTHR10782">
    <property type="entry name" value="ZINC FINGER MIZ DOMAIN-CONTAINING PROTEIN"/>
    <property type="match status" value="1"/>
</dbReference>
<dbReference type="EMBL" id="GG745388">
    <property type="protein sequence ID" value="KNE73100.1"/>
    <property type="molecule type" value="Genomic_DNA"/>
</dbReference>
<feature type="region of interest" description="Disordered" evidence="5">
    <location>
        <begin position="122"/>
        <end position="266"/>
    </location>
</feature>
<dbReference type="AlphaFoldDB" id="A0A0L0TEI0"/>
<dbReference type="Pfam" id="PF02891">
    <property type="entry name" value="zf-MIZ"/>
    <property type="match status" value="1"/>
</dbReference>
<evidence type="ECO:0000256" key="1">
    <source>
        <dbReference type="ARBA" id="ARBA00022723"/>
    </source>
</evidence>
<dbReference type="eggNOG" id="KOG2169">
    <property type="taxonomic scope" value="Eukaryota"/>
</dbReference>
<dbReference type="GO" id="GO:0061665">
    <property type="term" value="F:SUMO ligase activity"/>
    <property type="evidence" value="ECO:0007669"/>
    <property type="project" value="TreeGrafter"/>
</dbReference>
<evidence type="ECO:0000256" key="3">
    <source>
        <dbReference type="ARBA" id="ARBA00022833"/>
    </source>
</evidence>
<dbReference type="Gene3D" id="3.30.40.10">
    <property type="entry name" value="Zinc/RING finger domain, C3HC4 (zinc finger)"/>
    <property type="match status" value="1"/>
</dbReference>
<evidence type="ECO:0000313" key="7">
    <source>
        <dbReference type="EMBL" id="KNE73100.1"/>
    </source>
</evidence>
<keyword evidence="8" id="KW-1185">Reference proteome</keyword>
<dbReference type="CDD" id="cd16650">
    <property type="entry name" value="SP-RING_PIAS-like"/>
    <property type="match status" value="1"/>
</dbReference>
<organism evidence="7 8">
    <name type="scientific">Allomyces macrogynus (strain ATCC 38327)</name>
    <name type="common">Allomyces javanicus var. macrogynus</name>
    <dbReference type="NCBI Taxonomy" id="578462"/>
    <lineage>
        <taxon>Eukaryota</taxon>
        <taxon>Fungi</taxon>
        <taxon>Fungi incertae sedis</taxon>
        <taxon>Blastocladiomycota</taxon>
        <taxon>Blastocladiomycetes</taxon>
        <taxon>Blastocladiales</taxon>
        <taxon>Blastocladiaceae</taxon>
        <taxon>Allomyces</taxon>
    </lineage>
</organism>
<dbReference type="InterPro" id="IPR013083">
    <property type="entry name" value="Znf_RING/FYVE/PHD"/>
</dbReference>
<evidence type="ECO:0000313" key="8">
    <source>
        <dbReference type="Proteomes" id="UP000054350"/>
    </source>
</evidence>
<dbReference type="Proteomes" id="UP000054350">
    <property type="component" value="Unassembled WGS sequence"/>
</dbReference>
<feature type="compositionally biased region" description="Low complexity" evidence="5">
    <location>
        <begin position="214"/>
        <end position="228"/>
    </location>
</feature>
<dbReference type="STRING" id="578462.A0A0L0TEI0"/>
<evidence type="ECO:0000256" key="5">
    <source>
        <dbReference type="SAM" id="MobiDB-lite"/>
    </source>
</evidence>
<dbReference type="PROSITE" id="PS51044">
    <property type="entry name" value="ZF_SP_RING"/>
    <property type="match status" value="1"/>
</dbReference>
<dbReference type="OrthoDB" id="28127at2759"/>
<feature type="region of interest" description="Disordered" evidence="5">
    <location>
        <begin position="641"/>
        <end position="710"/>
    </location>
</feature>
<dbReference type="GO" id="GO:0008270">
    <property type="term" value="F:zinc ion binding"/>
    <property type="evidence" value="ECO:0007669"/>
    <property type="project" value="UniProtKB-KW"/>
</dbReference>
<evidence type="ECO:0000259" key="6">
    <source>
        <dbReference type="PROSITE" id="PS51044"/>
    </source>
</evidence>